<comment type="cofactor">
    <cofactor evidence="1">
        <name>Mn(2+)</name>
        <dbReference type="ChEBI" id="CHEBI:29035"/>
    </cofactor>
</comment>
<dbReference type="PANTHER" id="PTHR12320">
    <property type="entry name" value="PROTEIN PHOSPHATASE 2C"/>
    <property type="match status" value="1"/>
</dbReference>
<comment type="catalytic activity">
    <reaction evidence="1">
        <text>O-phospho-L-threonyl-[protein] + H2O = L-threonyl-[protein] + phosphate</text>
        <dbReference type="Rhea" id="RHEA:47004"/>
        <dbReference type="Rhea" id="RHEA-COMP:11060"/>
        <dbReference type="Rhea" id="RHEA-COMP:11605"/>
        <dbReference type="ChEBI" id="CHEBI:15377"/>
        <dbReference type="ChEBI" id="CHEBI:30013"/>
        <dbReference type="ChEBI" id="CHEBI:43474"/>
        <dbReference type="ChEBI" id="CHEBI:61977"/>
        <dbReference type="EC" id="3.1.3.16"/>
    </reaction>
</comment>
<dbReference type="PROSITE" id="PS51746">
    <property type="entry name" value="PPM_2"/>
    <property type="match status" value="1"/>
</dbReference>
<gene>
    <name evidence="3" type="ORF">FRACYDRAFT_160336</name>
</gene>
<dbReference type="EC" id="3.1.3.16" evidence="1"/>
<dbReference type="GO" id="GO:0004722">
    <property type="term" value="F:protein serine/threonine phosphatase activity"/>
    <property type="evidence" value="ECO:0007669"/>
    <property type="project" value="UniProtKB-EC"/>
</dbReference>
<dbReference type="SUPFAM" id="SSF81606">
    <property type="entry name" value="PP2C-like"/>
    <property type="match status" value="1"/>
</dbReference>
<dbReference type="PANTHER" id="PTHR12320:SF1">
    <property type="entry name" value="PROTEIN PHOSPHATASE PTC7 HOMOLOG"/>
    <property type="match status" value="1"/>
</dbReference>
<keyword evidence="1" id="KW-0479">Metal-binding</keyword>
<dbReference type="OrthoDB" id="60843at2759"/>
<reference evidence="3 4" key="1">
    <citation type="submission" date="2016-09" db="EMBL/GenBank/DDBJ databases">
        <title>Extensive genetic diversity and differential bi-allelic expression allows diatom success in the polar Southern Ocean.</title>
        <authorList>
            <consortium name="DOE Joint Genome Institute"/>
            <person name="Mock T."/>
            <person name="Otillar R.P."/>
            <person name="Strauss J."/>
            <person name="Dupont C."/>
            <person name="Frickenhaus S."/>
            <person name="Maumus F."/>
            <person name="Mcmullan M."/>
            <person name="Sanges R."/>
            <person name="Schmutz J."/>
            <person name="Toseland A."/>
            <person name="Valas R."/>
            <person name="Veluchamy A."/>
            <person name="Ward B.J."/>
            <person name="Allen A."/>
            <person name="Barry K."/>
            <person name="Falciatore A."/>
            <person name="Ferrante M."/>
            <person name="Fortunato A.E."/>
            <person name="Gloeckner G."/>
            <person name="Gruber A."/>
            <person name="Hipkin R."/>
            <person name="Janech M."/>
            <person name="Kroth P."/>
            <person name="Leese F."/>
            <person name="Lindquist E."/>
            <person name="Lyon B.R."/>
            <person name="Martin J."/>
            <person name="Mayer C."/>
            <person name="Parker M."/>
            <person name="Quesneville H."/>
            <person name="Raymond J."/>
            <person name="Uhlig C."/>
            <person name="Valentin K.U."/>
            <person name="Worden A.Z."/>
            <person name="Armbrust E.V."/>
            <person name="Bowler C."/>
            <person name="Green B."/>
            <person name="Moulton V."/>
            <person name="Van Oosterhout C."/>
            <person name="Grigoriev I."/>
        </authorList>
    </citation>
    <scope>NUCLEOTIDE SEQUENCE [LARGE SCALE GENOMIC DNA]</scope>
    <source>
        <strain evidence="3 4">CCMP1102</strain>
    </source>
</reference>
<dbReference type="AlphaFoldDB" id="A0A1E7F8G3"/>
<keyword evidence="4" id="KW-1185">Reference proteome</keyword>
<organism evidence="3 4">
    <name type="scientific">Fragilariopsis cylindrus CCMP1102</name>
    <dbReference type="NCBI Taxonomy" id="635003"/>
    <lineage>
        <taxon>Eukaryota</taxon>
        <taxon>Sar</taxon>
        <taxon>Stramenopiles</taxon>
        <taxon>Ochrophyta</taxon>
        <taxon>Bacillariophyta</taxon>
        <taxon>Bacillariophyceae</taxon>
        <taxon>Bacillariophycidae</taxon>
        <taxon>Bacillariales</taxon>
        <taxon>Bacillariaceae</taxon>
        <taxon>Fragilariopsis</taxon>
    </lineage>
</organism>
<keyword evidence="1" id="KW-0464">Manganese</keyword>
<dbReference type="KEGG" id="fcy:FRACYDRAFT_160336"/>
<name>A0A1E7F8G3_9STRA</name>
<evidence type="ECO:0000313" key="4">
    <source>
        <dbReference type="Proteomes" id="UP000095751"/>
    </source>
</evidence>
<comment type="similarity">
    <text evidence="1">Belongs to the PP2C family.</text>
</comment>
<proteinExistence type="inferred from homology"/>
<dbReference type="Proteomes" id="UP000095751">
    <property type="component" value="Unassembled WGS sequence"/>
</dbReference>
<comment type="cofactor">
    <cofactor evidence="1">
        <name>Mg(2+)</name>
        <dbReference type="ChEBI" id="CHEBI:18420"/>
    </cofactor>
</comment>
<dbReference type="InParanoid" id="A0A1E7F8G3"/>
<keyword evidence="1" id="KW-0460">Magnesium</keyword>
<sequence>RFVHKTVIIPHDEKKFRGGEDSASTSDHMLIVADGVGGWASKGINPGLYSNLLTKTILTKFNRTLDKNVHMTIDDPKLNNANYLTELVHESNEEAAAKHLGSATCTVLRLLNSNLLETLNVGDSGYSIHRRVTSSDDASSGLDGSLEVIYASTPGQKGFNYPYQLGGPNGDIVAKVADGPRQHQLVDKDIIIVVSDGVSDNLQPYQYHDCINEWTWSKHELLSYSIVADCIARKAYRLGKDKTYDSPFSQSAKSYGKRYVGGKHDDITVTVAQIE</sequence>
<feature type="domain" description="PPM-type phosphatase" evidence="2">
    <location>
        <begin position="6"/>
        <end position="274"/>
    </location>
</feature>
<keyword evidence="1" id="KW-0904">Protein phosphatase</keyword>
<evidence type="ECO:0000256" key="1">
    <source>
        <dbReference type="RuleBase" id="RU366020"/>
    </source>
</evidence>
<dbReference type="GO" id="GO:0046872">
    <property type="term" value="F:metal ion binding"/>
    <property type="evidence" value="ECO:0007669"/>
    <property type="project" value="UniProtKB-UniRule"/>
</dbReference>
<comment type="catalytic activity">
    <reaction evidence="1">
        <text>O-phospho-L-seryl-[protein] + H2O = L-seryl-[protein] + phosphate</text>
        <dbReference type="Rhea" id="RHEA:20629"/>
        <dbReference type="Rhea" id="RHEA-COMP:9863"/>
        <dbReference type="Rhea" id="RHEA-COMP:11604"/>
        <dbReference type="ChEBI" id="CHEBI:15377"/>
        <dbReference type="ChEBI" id="CHEBI:29999"/>
        <dbReference type="ChEBI" id="CHEBI:43474"/>
        <dbReference type="ChEBI" id="CHEBI:83421"/>
        <dbReference type="EC" id="3.1.3.16"/>
    </reaction>
</comment>
<evidence type="ECO:0000313" key="3">
    <source>
        <dbReference type="EMBL" id="OEU14462.1"/>
    </source>
</evidence>
<feature type="non-terminal residue" evidence="3">
    <location>
        <position position="1"/>
    </location>
</feature>
<dbReference type="Gene3D" id="3.60.40.10">
    <property type="entry name" value="PPM-type phosphatase domain"/>
    <property type="match status" value="1"/>
</dbReference>
<evidence type="ECO:0000259" key="2">
    <source>
        <dbReference type="PROSITE" id="PS51746"/>
    </source>
</evidence>
<dbReference type="InterPro" id="IPR036457">
    <property type="entry name" value="PPM-type-like_dom_sf"/>
</dbReference>
<dbReference type="InterPro" id="IPR001932">
    <property type="entry name" value="PPM-type_phosphatase-like_dom"/>
</dbReference>
<keyword evidence="1" id="KW-0378">Hydrolase</keyword>
<dbReference type="InterPro" id="IPR039123">
    <property type="entry name" value="PPTC7"/>
</dbReference>
<feature type="non-terminal residue" evidence="3">
    <location>
        <position position="275"/>
    </location>
</feature>
<dbReference type="EMBL" id="KV784360">
    <property type="protein sequence ID" value="OEU14462.1"/>
    <property type="molecule type" value="Genomic_DNA"/>
</dbReference>
<accession>A0A1E7F8G3</accession>
<dbReference type="SMART" id="SM00331">
    <property type="entry name" value="PP2C_SIG"/>
    <property type="match status" value="1"/>
</dbReference>
<protein>
    <recommendedName>
        <fullName evidence="1">Protein phosphatase</fullName>
        <ecNumber evidence="1">3.1.3.16</ecNumber>
    </recommendedName>
</protein>